<name>A0A9P9XTB5_9PEZI</name>
<proteinExistence type="predicted"/>
<organism evidence="4 5">
    <name type="scientific">Colletotrichum abscissum</name>
    <dbReference type="NCBI Taxonomy" id="1671311"/>
    <lineage>
        <taxon>Eukaryota</taxon>
        <taxon>Fungi</taxon>
        <taxon>Dikarya</taxon>
        <taxon>Ascomycota</taxon>
        <taxon>Pezizomycotina</taxon>
        <taxon>Sordariomycetes</taxon>
        <taxon>Hypocreomycetidae</taxon>
        <taxon>Glomerellales</taxon>
        <taxon>Glomerellaceae</taxon>
        <taxon>Colletotrichum</taxon>
        <taxon>Colletotrichum acutatum species complex</taxon>
    </lineage>
</organism>
<evidence type="ECO:0000313" key="5">
    <source>
        <dbReference type="Proteomes" id="UP001056436"/>
    </source>
</evidence>
<dbReference type="GO" id="GO:0003677">
    <property type="term" value="F:DNA binding"/>
    <property type="evidence" value="ECO:0007669"/>
    <property type="project" value="InterPro"/>
</dbReference>
<dbReference type="EMBL" id="SDAQ01000001">
    <property type="protein sequence ID" value="KAI3559703.1"/>
    <property type="molecule type" value="Genomic_DNA"/>
</dbReference>
<feature type="region of interest" description="Disordered" evidence="2">
    <location>
        <begin position="576"/>
        <end position="655"/>
    </location>
</feature>
<dbReference type="PANTHER" id="PTHR46910">
    <property type="entry name" value="TRANSCRIPTION FACTOR PDR1"/>
    <property type="match status" value="1"/>
</dbReference>
<accession>A0A9P9XTB5</accession>
<feature type="compositionally biased region" description="Polar residues" evidence="2">
    <location>
        <begin position="83"/>
        <end position="99"/>
    </location>
</feature>
<dbReference type="InterPro" id="IPR007219">
    <property type="entry name" value="XnlR_reg_dom"/>
</dbReference>
<keyword evidence="1" id="KW-0539">Nucleus</keyword>
<dbReference type="Proteomes" id="UP001056436">
    <property type="component" value="Unassembled WGS sequence"/>
</dbReference>
<dbReference type="GO" id="GO:0003700">
    <property type="term" value="F:DNA-binding transcription factor activity"/>
    <property type="evidence" value="ECO:0007669"/>
    <property type="project" value="InterPro"/>
</dbReference>
<feature type="compositionally biased region" description="Basic residues" evidence="2">
    <location>
        <begin position="603"/>
        <end position="612"/>
    </location>
</feature>
<feature type="compositionally biased region" description="Basic and acidic residues" evidence="2">
    <location>
        <begin position="67"/>
        <end position="77"/>
    </location>
</feature>
<dbReference type="GO" id="GO:0006351">
    <property type="term" value="P:DNA-templated transcription"/>
    <property type="evidence" value="ECO:0007669"/>
    <property type="project" value="InterPro"/>
</dbReference>
<feature type="region of interest" description="Disordered" evidence="2">
    <location>
        <begin position="324"/>
        <end position="367"/>
    </location>
</feature>
<evidence type="ECO:0000259" key="3">
    <source>
        <dbReference type="SMART" id="SM00906"/>
    </source>
</evidence>
<sequence>MAPEIGSLRALANGESQFVGSSSGVFFINTVRRAFSTAEGFEADDGRHAAGADTHDDPSPEDCIVGDNDRNDPESSGERPGCSSASRANYESDAVSSPMPSGMDIMTDMSLLPDYTIARDLFLTYFRIWHPLVPFLQGPECLADLENLYAPDFNRRSSRSLCQFVIFKCILNVAKLDTDGPLDLGSAAIRSPSDLLPTLSILALRCDTISIQALLASQVYFVSTMALRHASSVSGLLSKSIFQSGMHRCPVRYDHLSPDERSMRKRTFWSFYVLDRFISQSLGHPNGIQDSDIDVCPPGQRDLHEPVAKSDLHGQVENTFLHLPANHPERLASSPAVQDKTTETSPDVDEEPGRHERASTDPPPSSISPKAAAILRHRQETQAVLEHHVRHSQLVGRVLEVFHKSIHAREMDNQTVLFLKADVTAYGNDLTEPRFTPALQDIPQLTPDPTVFPFVSYYYTILLLNRPSLSLDSRRAEFRDALQTCINAAYAILRIIEQYSELGGPLFWPGYMSAVWMSGLVLALAARLKVCNVEKALSSRGIESSLQLLNKLTKRWAMARHCREVLSVLLQGITQGPKTHKRVRKDTTEGSDHEDGQDVTQKSAKRSKRRIRGTNASGRQDQPINLGTMSPRRQLPISNTNHNTQSPIPAQRLRDSNPVPRVYESQRQNHFNFETSDFNPNSPRPNQSQPRPTDASQLFSPADFNLQNSTSSMSSYFAPIPTTFPDRNRNPSNQVMDRQFGVTDNFFDMFDGATWGSLLDIVNDAGAEAQYPY</sequence>
<dbReference type="GO" id="GO:0008270">
    <property type="term" value="F:zinc ion binding"/>
    <property type="evidence" value="ECO:0007669"/>
    <property type="project" value="InterPro"/>
</dbReference>
<dbReference type="CDD" id="cd12148">
    <property type="entry name" value="fungal_TF_MHR"/>
    <property type="match status" value="1"/>
</dbReference>
<evidence type="ECO:0000256" key="1">
    <source>
        <dbReference type="ARBA" id="ARBA00023242"/>
    </source>
</evidence>
<reference evidence="4" key="1">
    <citation type="submission" date="2019-01" db="EMBL/GenBank/DDBJ databases">
        <title>Colletotrichum abscissum LGMF1257.</title>
        <authorList>
            <person name="Baroncelli R."/>
        </authorList>
    </citation>
    <scope>NUCLEOTIDE SEQUENCE</scope>
    <source>
        <strain evidence="4">Ca142</strain>
    </source>
</reference>
<dbReference type="Pfam" id="PF04082">
    <property type="entry name" value="Fungal_trans"/>
    <property type="match status" value="1"/>
</dbReference>
<feature type="domain" description="Xylanolytic transcriptional activator regulatory" evidence="3">
    <location>
        <begin position="230"/>
        <end position="304"/>
    </location>
</feature>
<feature type="compositionally biased region" description="Polar residues" evidence="2">
    <location>
        <begin position="636"/>
        <end position="648"/>
    </location>
</feature>
<feature type="compositionally biased region" description="Polar residues" evidence="2">
    <location>
        <begin position="614"/>
        <end position="628"/>
    </location>
</feature>
<evidence type="ECO:0000256" key="2">
    <source>
        <dbReference type="SAM" id="MobiDB-lite"/>
    </source>
</evidence>
<comment type="caution">
    <text evidence="4">The sequence shown here is derived from an EMBL/GenBank/DDBJ whole genome shotgun (WGS) entry which is preliminary data.</text>
</comment>
<feature type="compositionally biased region" description="Basic and acidic residues" evidence="2">
    <location>
        <begin position="585"/>
        <end position="596"/>
    </location>
</feature>
<feature type="region of interest" description="Disordered" evidence="2">
    <location>
        <begin position="672"/>
        <end position="699"/>
    </location>
</feature>
<dbReference type="SMART" id="SM00906">
    <property type="entry name" value="Fungal_trans"/>
    <property type="match status" value="1"/>
</dbReference>
<protein>
    <submittedName>
        <fullName evidence="4">Zn(II)2Cys6 transcription factor</fullName>
    </submittedName>
</protein>
<dbReference type="OrthoDB" id="3266505at2759"/>
<dbReference type="InterPro" id="IPR050987">
    <property type="entry name" value="AtrR-like"/>
</dbReference>
<feature type="compositionally biased region" description="Basic and acidic residues" evidence="2">
    <location>
        <begin position="45"/>
        <end position="58"/>
    </location>
</feature>
<dbReference type="PANTHER" id="PTHR46910:SF9">
    <property type="entry name" value="MISCELLANEOUS ZN(II)2CYS6 TRANSCRIPTION FACTOR (EUROFUNG)"/>
    <property type="match status" value="1"/>
</dbReference>
<gene>
    <name evidence="4" type="ORF">CABS02_00678</name>
</gene>
<evidence type="ECO:0000313" key="4">
    <source>
        <dbReference type="EMBL" id="KAI3559703.1"/>
    </source>
</evidence>
<feature type="compositionally biased region" description="Low complexity" evidence="2">
    <location>
        <begin position="679"/>
        <end position="692"/>
    </location>
</feature>
<feature type="region of interest" description="Disordered" evidence="2">
    <location>
        <begin position="45"/>
        <end position="99"/>
    </location>
</feature>
<dbReference type="AlphaFoldDB" id="A0A9P9XTB5"/>
<keyword evidence="5" id="KW-1185">Reference proteome</keyword>